<dbReference type="EMBL" id="JABBWG010000036">
    <property type="protein sequence ID" value="KAG1808969.1"/>
    <property type="molecule type" value="Genomic_DNA"/>
</dbReference>
<evidence type="ECO:0000259" key="8">
    <source>
        <dbReference type="Pfam" id="PF20684"/>
    </source>
</evidence>
<keyword evidence="10" id="KW-1185">Reference proteome</keyword>
<keyword evidence="3 7" id="KW-1133">Transmembrane helix</keyword>
<dbReference type="InterPro" id="IPR052337">
    <property type="entry name" value="SAT4-like"/>
</dbReference>
<comment type="similarity">
    <text evidence="5">Belongs to the SAT4 family.</text>
</comment>
<evidence type="ECO:0000256" key="6">
    <source>
        <dbReference type="SAM" id="MobiDB-lite"/>
    </source>
</evidence>
<comment type="subcellular location">
    <subcellularLocation>
        <location evidence="1">Membrane</location>
        <topology evidence="1">Multi-pass membrane protein</topology>
    </subcellularLocation>
</comment>
<feature type="domain" description="Rhodopsin" evidence="8">
    <location>
        <begin position="9"/>
        <end position="111"/>
    </location>
</feature>
<evidence type="ECO:0000313" key="10">
    <source>
        <dbReference type="Proteomes" id="UP000807769"/>
    </source>
</evidence>
<feature type="compositionally biased region" description="Basic and acidic residues" evidence="6">
    <location>
        <begin position="162"/>
        <end position="172"/>
    </location>
</feature>
<gene>
    <name evidence="9" type="ORF">BJ212DRAFT_1381674</name>
</gene>
<dbReference type="PANTHER" id="PTHR33048">
    <property type="entry name" value="PTH11-LIKE INTEGRAL MEMBRANE PROTEIN (AFU_ORTHOLOGUE AFUA_5G11245)"/>
    <property type="match status" value="1"/>
</dbReference>
<keyword evidence="2 7" id="KW-0812">Transmembrane</keyword>
<feature type="region of interest" description="Disordered" evidence="6">
    <location>
        <begin position="162"/>
        <end position="191"/>
    </location>
</feature>
<evidence type="ECO:0000256" key="3">
    <source>
        <dbReference type="ARBA" id="ARBA00022989"/>
    </source>
</evidence>
<protein>
    <recommendedName>
        <fullName evidence="8">Rhodopsin domain-containing protein</fullName>
    </recommendedName>
</protein>
<proteinExistence type="inferred from homology"/>
<evidence type="ECO:0000256" key="1">
    <source>
        <dbReference type="ARBA" id="ARBA00004141"/>
    </source>
</evidence>
<dbReference type="GO" id="GO:0016020">
    <property type="term" value="C:membrane"/>
    <property type="evidence" value="ECO:0007669"/>
    <property type="project" value="UniProtKB-SubCell"/>
</dbReference>
<evidence type="ECO:0000256" key="4">
    <source>
        <dbReference type="ARBA" id="ARBA00023136"/>
    </source>
</evidence>
<dbReference type="InterPro" id="IPR049326">
    <property type="entry name" value="Rhodopsin_dom_fungi"/>
</dbReference>
<evidence type="ECO:0000313" key="9">
    <source>
        <dbReference type="EMBL" id="KAG1808969.1"/>
    </source>
</evidence>
<dbReference type="RefSeq" id="XP_041188961.1">
    <property type="nucleotide sequence ID" value="XM_041336666.1"/>
</dbReference>
<dbReference type="Proteomes" id="UP000807769">
    <property type="component" value="Unassembled WGS sequence"/>
</dbReference>
<keyword evidence="4 7" id="KW-0472">Membrane</keyword>
<dbReference type="PANTHER" id="PTHR33048:SF47">
    <property type="entry name" value="INTEGRAL MEMBRANE PROTEIN-RELATED"/>
    <property type="match status" value="1"/>
</dbReference>
<dbReference type="AlphaFoldDB" id="A0A9P7E1N8"/>
<evidence type="ECO:0000256" key="7">
    <source>
        <dbReference type="SAM" id="Phobius"/>
    </source>
</evidence>
<name>A0A9P7E1N8_9AGAM</name>
<feature type="transmembrane region" description="Helical" evidence="7">
    <location>
        <begin position="60"/>
        <end position="82"/>
    </location>
</feature>
<organism evidence="9 10">
    <name type="scientific">Suillus subaureus</name>
    <dbReference type="NCBI Taxonomy" id="48587"/>
    <lineage>
        <taxon>Eukaryota</taxon>
        <taxon>Fungi</taxon>
        <taxon>Dikarya</taxon>
        <taxon>Basidiomycota</taxon>
        <taxon>Agaricomycotina</taxon>
        <taxon>Agaricomycetes</taxon>
        <taxon>Agaricomycetidae</taxon>
        <taxon>Boletales</taxon>
        <taxon>Suillineae</taxon>
        <taxon>Suillaceae</taxon>
        <taxon>Suillus</taxon>
    </lineage>
</organism>
<feature type="transmembrane region" description="Helical" evidence="7">
    <location>
        <begin position="25"/>
        <end position="48"/>
    </location>
</feature>
<sequence>WWVCETEPSWKTQPHPQCDLGRGVAIAQIITDVLGDFVLILAPFCLIYKVRLSTGQKVRVLSVFSASAITTIVSLTHAYYIFSGGGTKEVMAAIVEASMSLIVANLSVVVAFFFHLKAEEDSPSTPTPIITFGSQPRKRVRDPLATALTGVESTPIVLEDLSESRPRSLKTGDDDEISFSNRDGKQTNEWC</sequence>
<dbReference type="OrthoDB" id="444631at2759"/>
<dbReference type="Pfam" id="PF20684">
    <property type="entry name" value="Fung_rhodopsin"/>
    <property type="match status" value="1"/>
</dbReference>
<feature type="non-terminal residue" evidence="9">
    <location>
        <position position="1"/>
    </location>
</feature>
<evidence type="ECO:0000256" key="5">
    <source>
        <dbReference type="ARBA" id="ARBA00038359"/>
    </source>
</evidence>
<feature type="transmembrane region" description="Helical" evidence="7">
    <location>
        <begin position="94"/>
        <end position="114"/>
    </location>
</feature>
<reference evidence="9" key="1">
    <citation type="journal article" date="2020" name="New Phytol.">
        <title>Comparative genomics reveals dynamic genome evolution in host specialist ectomycorrhizal fungi.</title>
        <authorList>
            <person name="Lofgren L.A."/>
            <person name="Nguyen N.H."/>
            <person name="Vilgalys R."/>
            <person name="Ruytinx J."/>
            <person name="Liao H.L."/>
            <person name="Branco S."/>
            <person name="Kuo A."/>
            <person name="LaButti K."/>
            <person name="Lipzen A."/>
            <person name="Andreopoulos W."/>
            <person name="Pangilinan J."/>
            <person name="Riley R."/>
            <person name="Hundley H."/>
            <person name="Na H."/>
            <person name="Barry K."/>
            <person name="Grigoriev I.V."/>
            <person name="Stajich J.E."/>
            <person name="Kennedy P.G."/>
        </authorList>
    </citation>
    <scope>NUCLEOTIDE SEQUENCE</scope>
    <source>
        <strain evidence="9">MN1</strain>
    </source>
</reference>
<evidence type="ECO:0000256" key="2">
    <source>
        <dbReference type="ARBA" id="ARBA00022692"/>
    </source>
</evidence>
<dbReference type="GeneID" id="64630683"/>
<accession>A0A9P7E1N8</accession>
<feature type="compositionally biased region" description="Basic and acidic residues" evidence="6">
    <location>
        <begin position="182"/>
        <end position="191"/>
    </location>
</feature>
<comment type="caution">
    <text evidence="9">The sequence shown here is derived from an EMBL/GenBank/DDBJ whole genome shotgun (WGS) entry which is preliminary data.</text>
</comment>